<dbReference type="EMBL" id="JAUZQC010000007">
    <property type="protein sequence ID" value="KAK5868443.1"/>
    <property type="molecule type" value="Genomic_DNA"/>
</dbReference>
<keyword evidence="2" id="KW-0732">Signal</keyword>
<proteinExistence type="predicted"/>
<feature type="chain" id="PRO_5042840992" description="Ig-like domain-containing protein" evidence="2">
    <location>
        <begin position="20"/>
        <end position="241"/>
    </location>
</feature>
<comment type="caution">
    <text evidence="4">The sequence shown here is derived from an EMBL/GenBank/DDBJ whole genome shotgun (WGS) entry which is preliminary data.</text>
</comment>
<dbReference type="InterPro" id="IPR007110">
    <property type="entry name" value="Ig-like_dom"/>
</dbReference>
<evidence type="ECO:0000256" key="2">
    <source>
        <dbReference type="SAM" id="SignalP"/>
    </source>
</evidence>
<dbReference type="SUPFAM" id="SSF48726">
    <property type="entry name" value="Immunoglobulin"/>
    <property type="match status" value="1"/>
</dbReference>
<organism evidence="4 5">
    <name type="scientific">Eleginops maclovinus</name>
    <name type="common">Patagonian blennie</name>
    <name type="synonym">Eleginus maclovinus</name>
    <dbReference type="NCBI Taxonomy" id="56733"/>
    <lineage>
        <taxon>Eukaryota</taxon>
        <taxon>Metazoa</taxon>
        <taxon>Chordata</taxon>
        <taxon>Craniata</taxon>
        <taxon>Vertebrata</taxon>
        <taxon>Euteleostomi</taxon>
        <taxon>Actinopterygii</taxon>
        <taxon>Neopterygii</taxon>
        <taxon>Teleostei</taxon>
        <taxon>Neoteleostei</taxon>
        <taxon>Acanthomorphata</taxon>
        <taxon>Eupercaria</taxon>
        <taxon>Perciformes</taxon>
        <taxon>Notothenioidei</taxon>
        <taxon>Eleginopidae</taxon>
        <taxon>Eleginops</taxon>
    </lineage>
</organism>
<dbReference type="PROSITE" id="PS50835">
    <property type="entry name" value="IG_LIKE"/>
    <property type="match status" value="1"/>
</dbReference>
<keyword evidence="5" id="KW-1185">Reference proteome</keyword>
<evidence type="ECO:0000313" key="4">
    <source>
        <dbReference type="EMBL" id="KAK5868443.1"/>
    </source>
</evidence>
<reference evidence="4 5" key="1">
    <citation type="journal article" date="2023" name="Genes (Basel)">
        <title>Chromosome-Level Genome Assembly and Circadian Gene Repertoire of the Patagonia Blennie Eleginops maclovinus-The Closest Ancestral Proxy of Antarctic Cryonotothenioids.</title>
        <authorList>
            <person name="Cheng C.C."/>
            <person name="Rivera-Colon A.G."/>
            <person name="Minhas B.F."/>
            <person name="Wilson L."/>
            <person name="Rayamajhi N."/>
            <person name="Vargas-Chacoff L."/>
            <person name="Catchen J.M."/>
        </authorList>
    </citation>
    <scope>NUCLEOTIDE SEQUENCE [LARGE SCALE GENOMIC DNA]</scope>
    <source>
        <strain evidence="4">JMC-PN-2008</strain>
    </source>
</reference>
<feature type="compositionally biased region" description="Pro residues" evidence="1">
    <location>
        <begin position="180"/>
        <end position="189"/>
    </location>
</feature>
<reference evidence="4 5" key="2">
    <citation type="journal article" date="2023" name="Mol. Biol. Evol.">
        <title>Genomics of Secondarily Temperate Adaptation in the Only Non-Antarctic Icefish.</title>
        <authorList>
            <person name="Rivera-Colon A.G."/>
            <person name="Rayamajhi N."/>
            <person name="Minhas B.F."/>
            <person name="Madrigal G."/>
            <person name="Bilyk K.T."/>
            <person name="Yoon V."/>
            <person name="Hune M."/>
            <person name="Gregory S."/>
            <person name="Cheng C.H.C."/>
            <person name="Catchen J.M."/>
        </authorList>
    </citation>
    <scope>NUCLEOTIDE SEQUENCE [LARGE SCALE GENOMIC DNA]</scope>
    <source>
        <strain evidence="4">JMC-PN-2008</strain>
    </source>
</reference>
<accession>A0AAN7XRF6</accession>
<dbReference type="Proteomes" id="UP001346869">
    <property type="component" value="Unassembled WGS sequence"/>
</dbReference>
<evidence type="ECO:0000313" key="5">
    <source>
        <dbReference type="Proteomes" id="UP001346869"/>
    </source>
</evidence>
<evidence type="ECO:0000256" key="1">
    <source>
        <dbReference type="SAM" id="MobiDB-lite"/>
    </source>
</evidence>
<dbReference type="SMART" id="SM00409">
    <property type="entry name" value="IG"/>
    <property type="match status" value="1"/>
</dbReference>
<dbReference type="Gene3D" id="2.60.40.10">
    <property type="entry name" value="Immunoglobulins"/>
    <property type="match status" value="1"/>
</dbReference>
<dbReference type="InterPro" id="IPR003599">
    <property type="entry name" value="Ig_sub"/>
</dbReference>
<feature type="signal peptide" evidence="2">
    <location>
        <begin position="1"/>
        <end position="19"/>
    </location>
</feature>
<sequence length="241" mass="26557">MRFHLLSAISCLCLLHAGAEECTQSVLADRSTMYVAEGDSLSLSCVVQHCGGSWTGDWMRRNSTEEKLVRHRVTKVNLSVNQTQLILNFLNVQKSDEGSYGCSVTWAQDVTEKGHFKYVNVTAAVPSKRSVLHRILVCSAAALSLPVILGLAHCLSSEVKPQPLPRTRSSSSAVNRAKPHPAPLLPPTPKQRSTSSHKAIPMVRQKSEVVYADISQDLLRQQVVTRKPEQSTVYSPLRFSP</sequence>
<dbReference type="Pfam" id="PF13927">
    <property type="entry name" value="Ig_3"/>
    <property type="match status" value="1"/>
</dbReference>
<gene>
    <name evidence="4" type="ORF">PBY51_009457</name>
</gene>
<dbReference type="AlphaFoldDB" id="A0AAN7XRF6"/>
<feature type="region of interest" description="Disordered" evidence="1">
    <location>
        <begin position="160"/>
        <end position="200"/>
    </location>
</feature>
<dbReference type="InterPro" id="IPR013783">
    <property type="entry name" value="Ig-like_fold"/>
</dbReference>
<feature type="domain" description="Ig-like" evidence="3">
    <location>
        <begin position="24"/>
        <end position="122"/>
    </location>
</feature>
<evidence type="ECO:0000259" key="3">
    <source>
        <dbReference type="PROSITE" id="PS50835"/>
    </source>
</evidence>
<protein>
    <recommendedName>
        <fullName evidence="3">Ig-like domain-containing protein</fullName>
    </recommendedName>
</protein>
<dbReference type="InterPro" id="IPR036179">
    <property type="entry name" value="Ig-like_dom_sf"/>
</dbReference>
<name>A0AAN7XRF6_ELEMC</name>